<evidence type="ECO:0000256" key="1">
    <source>
        <dbReference type="ARBA" id="ARBA00010701"/>
    </source>
</evidence>
<dbReference type="InterPro" id="IPR029058">
    <property type="entry name" value="AB_hydrolase_fold"/>
</dbReference>
<evidence type="ECO:0000256" key="3">
    <source>
        <dbReference type="ARBA" id="ARBA00023098"/>
    </source>
</evidence>
<dbReference type="Gene3D" id="3.40.50.1820">
    <property type="entry name" value="alpha/beta hydrolase"/>
    <property type="match status" value="5"/>
</dbReference>
<dbReference type="Proteomes" id="UP000297703">
    <property type="component" value="Unassembled WGS sequence"/>
</dbReference>
<feature type="domain" description="Partial AB-hydrolase lipase" evidence="6">
    <location>
        <begin position="35"/>
        <end position="96"/>
    </location>
</feature>
<evidence type="ECO:0000259" key="5">
    <source>
        <dbReference type="Pfam" id="PF00561"/>
    </source>
</evidence>
<dbReference type="InterPro" id="IPR006693">
    <property type="entry name" value="AB_hydrolase_lipase"/>
</dbReference>
<proteinExistence type="inferred from homology"/>
<dbReference type="Pfam" id="PF04083">
    <property type="entry name" value="Abhydro_lipase"/>
    <property type="match status" value="3"/>
</dbReference>
<keyword evidence="3" id="KW-0443">Lipid metabolism</keyword>
<feature type="signal peptide" evidence="4">
    <location>
        <begin position="1"/>
        <end position="17"/>
    </location>
</feature>
<comment type="similarity">
    <text evidence="1">Belongs to the AB hydrolase superfamily. Lipase family.</text>
</comment>
<dbReference type="Pfam" id="PF00561">
    <property type="entry name" value="Abhydrolase_1"/>
    <property type="match status" value="1"/>
</dbReference>
<accession>A0A4D9DPW5</accession>
<evidence type="ECO:0000256" key="2">
    <source>
        <dbReference type="ARBA" id="ARBA00022963"/>
    </source>
</evidence>
<feature type="domain" description="AB hydrolase-1" evidence="5">
    <location>
        <begin position="863"/>
        <end position="1161"/>
    </location>
</feature>
<dbReference type="OrthoDB" id="9974421at2759"/>
<feature type="domain" description="Partial AB-hydrolase lipase" evidence="6">
    <location>
        <begin position="648"/>
        <end position="684"/>
    </location>
</feature>
<dbReference type="SUPFAM" id="SSF53474">
    <property type="entry name" value="alpha/beta-Hydrolases"/>
    <property type="match status" value="4"/>
</dbReference>
<sequence length="1180" mass="134102">MWLAVVMTCLIHGTVSAQGLVGDNAPFNPKTFMNISEIITYWGYPSEEYDVVTVDGYILSVNRIPHGKVHADNTGPKPVVFLQHGLLTDGSTWLTNVAKNSLGFILADAGYDVWIGNSRGNTWSRRHITLSVHQAKFWAFSFDEMAKYDLPAVIDFIVQKTGQEQLYYVGHSQGTTLAFIAFSTMPQLAQRIKMYFALAPVATVKYAKSPLTKLALLPNSIIKILFGNKDFLPHTYFGEVVAVEFCSHEILSEICGNILFVLCGFNEKNLNMSRVHVYTAHAPAGTSVQNMIHWKQAIETGKLKAYDWGILFNRLHYNQSEIIQYRGYPSEEYDVVTADGNILTVNRIPHGKVNADSAGPKPVVFLQHGLLADGSSWIINLASNSLGFILADAGYDVWIGNSRGNTWSRRHINLSVHQEEFWAFSYDEMAKYDHPAVIDFIVQKTGQEKLYYVGHSEGTTAAFITFSTMPQLAQRIKMYFVLAPVATLKYAQSLLTKLALLPDAVIKTVVGTKEFIRQNFFADLFAAEFCSQDMLSEFCGNLMFELCGFNEKNLNMAIKSGKLKAYDWGIPSNKVHYDQDTPPIYNVTDMQVPTAMWSAGNDWLADPTDVDLLLPQVTNLVYHKLSKTGEFKYFDYGCKNKDKYNQSEKILYKGYPSEEYEVLTADGYYLSMNRIPHGKGNPRDTGYLDRTVMRWMKNADVGRTQTCATLALSIIEAETFKTREFRYFDYGSKENEVKYNQTEAPLYRLEDMKVPTALWYGGEDWLVVLEDIKILFPQITNLQNKMWWFIAVACLIQAVTSSEELIKKKRNMNPETFMNISQLICYGGYPSEEYEVLTEDGYYLRINRIPYGREKPTHKGPKPAVLLQHGLFGQGSNWIENLANNSLGFMLADAGYDVWIGNSRGSTWSQRHQKFSIAQEEFWDFSFHEMGKYDLQALINFILQETGQKQLYYVGYSQGGTMGFIAFSSLPQLAQKVKMFFALAPAVNVGHTKSPVVKMLLTPEGALRDFLGKKDFRWWGKTTREFAAKICCHELPSRLCANAFFFAGGFNEKNINMSRMDVYTGHFPDETSSKTILHWAQAVKSGEFKYFDYGSENQAKYNQSVPPFYKIEDMTVPTAVWSGGEDWMVDPKDIDMLLPRITNLVYHKNISDWNHWDFTWGLDAAKRVYGEIIALMGKYP</sequence>
<dbReference type="STRING" id="55544.A0A4D9DPW5"/>
<keyword evidence="4" id="KW-0732">Signal</keyword>
<reference evidence="7 8" key="1">
    <citation type="submission" date="2019-04" db="EMBL/GenBank/DDBJ databases">
        <title>Draft genome of the big-headed turtle Platysternon megacephalum.</title>
        <authorList>
            <person name="Gong S."/>
        </authorList>
    </citation>
    <scope>NUCLEOTIDE SEQUENCE [LARGE SCALE GENOMIC DNA]</scope>
    <source>
        <strain evidence="7">DO16091913</strain>
        <tissue evidence="7">Muscle</tissue>
    </source>
</reference>
<keyword evidence="8" id="KW-1185">Reference proteome</keyword>
<comment type="caution">
    <text evidence="7">The sequence shown here is derived from an EMBL/GenBank/DDBJ whole genome shotgun (WGS) entry which is preliminary data.</text>
</comment>
<evidence type="ECO:0000259" key="6">
    <source>
        <dbReference type="Pfam" id="PF04083"/>
    </source>
</evidence>
<feature type="domain" description="Partial AB-hydrolase lipase" evidence="6">
    <location>
        <begin position="320"/>
        <end position="381"/>
    </location>
</feature>
<organism evidence="7 8">
    <name type="scientific">Platysternon megacephalum</name>
    <name type="common">big-headed turtle</name>
    <dbReference type="NCBI Taxonomy" id="55544"/>
    <lineage>
        <taxon>Eukaryota</taxon>
        <taxon>Metazoa</taxon>
        <taxon>Chordata</taxon>
        <taxon>Craniata</taxon>
        <taxon>Vertebrata</taxon>
        <taxon>Euteleostomi</taxon>
        <taxon>Archelosauria</taxon>
        <taxon>Testudinata</taxon>
        <taxon>Testudines</taxon>
        <taxon>Cryptodira</taxon>
        <taxon>Durocryptodira</taxon>
        <taxon>Testudinoidea</taxon>
        <taxon>Platysternidae</taxon>
        <taxon>Platysternon</taxon>
    </lineage>
</organism>
<gene>
    <name evidence="7" type="ORF">DR999_PMT18400</name>
</gene>
<dbReference type="FunFam" id="3.40.50.1820:FF:000012">
    <property type="entry name" value="Lipase"/>
    <property type="match status" value="3"/>
</dbReference>
<reference evidence="7 8" key="2">
    <citation type="submission" date="2019-04" db="EMBL/GenBank/DDBJ databases">
        <title>The genome sequence of big-headed turtle.</title>
        <authorList>
            <person name="Gong S."/>
        </authorList>
    </citation>
    <scope>NUCLEOTIDE SEQUENCE [LARGE SCALE GENOMIC DNA]</scope>
    <source>
        <strain evidence="7">DO16091913</strain>
        <tissue evidence="7">Muscle</tissue>
    </source>
</reference>
<evidence type="ECO:0000313" key="8">
    <source>
        <dbReference type="Proteomes" id="UP000297703"/>
    </source>
</evidence>
<dbReference type="InterPro" id="IPR000073">
    <property type="entry name" value="AB_hydrolase_1"/>
</dbReference>
<name>A0A4D9DPW5_9SAUR</name>
<feature type="chain" id="PRO_5020030336" evidence="4">
    <location>
        <begin position="18"/>
        <end position="1180"/>
    </location>
</feature>
<dbReference type="GO" id="GO:0016042">
    <property type="term" value="P:lipid catabolic process"/>
    <property type="evidence" value="ECO:0007669"/>
    <property type="project" value="UniProtKB-KW"/>
</dbReference>
<dbReference type="AlphaFoldDB" id="A0A4D9DPW5"/>
<dbReference type="PANTHER" id="PTHR11005">
    <property type="entry name" value="LYSOSOMAL ACID LIPASE-RELATED"/>
    <property type="match status" value="1"/>
</dbReference>
<keyword evidence="2" id="KW-0442">Lipid degradation</keyword>
<protein>
    <submittedName>
        <fullName evidence="7">PCNA-associated factor</fullName>
    </submittedName>
</protein>
<dbReference type="EMBL" id="QXTE01000320">
    <property type="protein sequence ID" value="TFJ99560.1"/>
    <property type="molecule type" value="Genomic_DNA"/>
</dbReference>
<evidence type="ECO:0000256" key="4">
    <source>
        <dbReference type="SAM" id="SignalP"/>
    </source>
</evidence>
<evidence type="ECO:0000313" key="7">
    <source>
        <dbReference type="EMBL" id="TFJ99560.1"/>
    </source>
</evidence>